<accession>A0A315W089</accession>
<feature type="compositionally biased region" description="Basic and acidic residues" evidence="1">
    <location>
        <begin position="159"/>
        <end position="174"/>
    </location>
</feature>
<feature type="region of interest" description="Disordered" evidence="1">
    <location>
        <begin position="578"/>
        <end position="600"/>
    </location>
</feature>
<feature type="region of interest" description="Disordered" evidence="1">
    <location>
        <begin position="676"/>
        <end position="700"/>
    </location>
</feature>
<dbReference type="Proteomes" id="UP000250572">
    <property type="component" value="Unassembled WGS sequence"/>
</dbReference>
<dbReference type="AlphaFoldDB" id="A0A315W089"/>
<sequence>MKTRLLLFPRLSFRVSYKPWRELSAMSGSVVLFSRLFVGICAAVILIVMCSHAARASPAEPTIQKTVKYSLVRRLNPEQQLPSLAGQLGKEQEVQTPADALSISNHQFYPVHFTQGSFSYIQNGLNKTRPRVKIIKLQRGGMMRPASGVFTTHSPYKRPGFDESRIPDNSLPRKDENMYNSNIDWIKYPKKPGSKGGIRLTPLSKGDENKSARKLSSVFPSQTGRLQSAQLLTQRWLGRDFLETNQLPTVRVQSCASRMQLKNVFDFTNQAWGGVQSLSNSLSVIKRNSSQEKPTSISKFPQNQNSISSKEMLGHNNIQSYRFKESPAQIYTVKNVEQKPFRGQRNTVNWAQKQSGTQEKSRFISNLNHFTSTNPNKDESEAQIGFGRRQVIFYPTPHKAAAPAPGFLHPVSEDKNQLNLVSVVHSQGGRKAFGVLDRVNVTSRELRQEYTAGQSVKRFHPLEGAKALPQRADSPVKPKPSFKGFELLRSSEVSRPKPIRIYRLYNQRDKEPGSSADFKMPPKIARADGSISGFASNKAHVLQGFLPSKNQTVGSRSRTNWTYPAWISPIASSSYLSSLEQSTDKPKAADGNQPAAEEVPKFRTLTSRTVRGKRVKLTQTGSRKLPRPIAINSTGNSVIRRLSRVKAVTYEDVLGSASFSSVRSPVRHQDRFPNMTTVQGEGWSSKSDDVKNTSGSPKANVTNEETVSVYRKEEADSEVETSDLFFESEGSGNLDLSDVLSTASENGPAGNDLLELDYLRRATGNVSFKSLSKSHLEQQ</sequence>
<comment type="caution">
    <text evidence="2">The sequence shown here is derived from an EMBL/GenBank/DDBJ whole genome shotgun (WGS) entry which is preliminary data.</text>
</comment>
<reference evidence="2 3" key="1">
    <citation type="journal article" date="2018" name="G3 (Bethesda)">
        <title>A High-Quality Reference Genome for the Invasive Mosquitofish Gambusia affinis Using a Chicago Library.</title>
        <authorList>
            <person name="Hoffberg S.L."/>
            <person name="Troendle N.J."/>
            <person name="Glenn T.C."/>
            <person name="Mahmud O."/>
            <person name="Louha S."/>
            <person name="Chalopin D."/>
            <person name="Bennetzen J.L."/>
            <person name="Mauricio R."/>
        </authorList>
    </citation>
    <scope>NUCLEOTIDE SEQUENCE [LARGE SCALE GENOMIC DNA]</scope>
    <source>
        <strain evidence="2">NE01/NJP1002.9</strain>
        <tissue evidence="2">Muscle</tissue>
    </source>
</reference>
<feature type="region of interest" description="Disordered" evidence="1">
    <location>
        <begin position="146"/>
        <end position="174"/>
    </location>
</feature>
<evidence type="ECO:0000313" key="2">
    <source>
        <dbReference type="EMBL" id="PWA28907.1"/>
    </source>
</evidence>
<dbReference type="EMBL" id="NHOQ01000739">
    <property type="protein sequence ID" value="PWA28907.1"/>
    <property type="molecule type" value="Genomic_DNA"/>
</dbReference>
<evidence type="ECO:0000313" key="3">
    <source>
        <dbReference type="Proteomes" id="UP000250572"/>
    </source>
</evidence>
<keyword evidence="3" id="KW-1185">Reference proteome</keyword>
<name>A0A315W089_GAMAF</name>
<gene>
    <name evidence="2" type="ORF">CCH79_00012940</name>
</gene>
<protein>
    <submittedName>
        <fullName evidence="2">Uncharacterized protein</fullName>
    </submittedName>
</protein>
<evidence type="ECO:0000256" key="1">
    <source>
        <dbReference type="SAM" id="MobiDB-lite"/>
    </source>
</evidence>
<proteinExistence type="predicted"/>
<feature type="compositionally biased region" description="Polar residues" evidence="1">
    <location>
        <begin position="676"/>
        <end position="685"/>
    </location>
</feature>
<organism evidence="2 3">
    <name type="scientific">Gambusia affinis</name>
    <name type="common">Western mosquitofish</name>
    <name type="synonym">Heterandria affinis</name>
    <dbReference type="NCBI Taxonomy" id="33528"/>
    <lineage>
        <taxon>Eukaryota</taxon>
        <taxon>Metazoa</taxon>
        <taxon>Chordata</taxon>
        <taxon>Craniata</taxon>
        <taxon>Vertebrata</taxon>
        <taxon>Euteleostomi</taxon>
        <taxon>Actinopterygii</taxon>
        <taxon>Neopterygii</taxon>
        <taxon>Teleostei</taxon>
        <taxon>Neoteleostei</taxon>
        <taxon>Acanthomorphata</taxon>
        <taxon>Ovalentaria</taxon>
        <taxon>Atherinomorphae</taxon>
        <taxon>Cyprinodontiformes</taxon>
        <taxon>Poeciliidae</taxon>
        <taxon>Poeciliinae</taxon>
        <taxon>Gambusia</taxon>
    </lineage>
</organism>
<feature type="region of interest" description="Disordered" evidence="1">
    <location>
        <begin position="720"/>
        <end position="751"/>
    </location>
</feature>